<dbReference type="Gene3D" id="3.30.70.100">
    <property type="match status" value="1"/>
</dbReference>
<dbReference type="InterPro" id="IPR036046">
    <property type="entry name" value="Acylphosphatase-like_dom_sf"/>
</dbReference>
<evidence type="ECO:0000313" key="3">
    <source>
        <dbReference type="Proteomes" id="UP000759103"/>
    </source>
</evidence>
<dbReference type="Pfam" id="PF04940">
    <property type="entry name" value="BLUF"/>
    <property type="match status" value="1"/>
</dbReference>
<gene>
    <name evidence="2" type="ORF">KZ820_07755</name>
</gene>
<dbReference type="PROSITE" id="PS50925">
    <property type="entry name" value="BLUF"/>
    <property type="match status" value="1"/>
</dbReference>
<evidence type="ECO:0000313" key="2">
    <source>
        <dbReference type="EMBL" id="MBW6530628.1"/>
    </source>
</evidence>
<dbReference type="InterPro" id="IPR007024">
    <property type="entry name" value="BLUF_domain"/>
</dbReference>
<keyword evidence="3" id="KW-1185">Reference proteome</keyword>
<dbReference type="SUPFAM" id="SSF54975">
    <property type="entry name" value="Acylphosphatase/BLUF domain-like"/>
    <property type="match status" value="1"/>
</dbReference>
<reference evidence="2 3" key="1">
    <citation type="submission" date="2021-07" db="EMBL/GenBank/DDBJ databases">
        <title>Sphingomonas sp.</title>
        <authorList>
            <person name="Feng G."/>
            <person name="Li J."/>
            <person name="Pan M."/>
        </authorList>
    </citation>
    <scope>NUCLEOTIDE SEQUENCE [LARGE SCALE GENOMIC DNA]</scope>
    <source>
        <strain evidence="2 3">RRHST34</strain>
    </source>
</reference>
<dbReference type="RefSeq" id="WP_219747954.1">
    <property type="nucleotide sequence ID" value="NZ_JAHXZN010000001.1"/>
</dbReference>
<protein>
    <submittedName>
        <fullName evidence="2">BLUF domain-containing protein</fullName>
    </submittedName>
</protein>
<dbReference type="SMART" id="SM01034">
    <property type="entry name" value="BLUF"/>
    <property type="match status" value="1"/>
</dbReference>
<dbReference type="EMBL" id="JAHXZN010000001">
    <property type="protein sequence ID" value="MBW6530628.1"/>
    <property type="molecule type" value="Genomic_DNA"/>
</dbReference>
<comment type="caution">
    <text evidence="2">The sequence shown here is derived from an EMBL/GenBank/DDBJ whole genome shotgun (WGS) entry which is preliminary data.</text>
</comment>
<dbReference type="Proteomes" id="UP000759103">
    <property type="component" value="Unassembled WGS sequence"/>
</dbReference>
<sequence>MAATLHQIVYISRATAPLSDDAAATLCRAAAERNRGAGITGLLLHDGARFIQAIEGDEAALRALMARITRDPRHHAIGFVSDSPVAARQFGDWGMDYRRVDDIPAAADFLTTVKRALAGVDDPGLLAAFIGFAVIGRGERRRGFVPR</sequence>
<organism evidence="2 3">
    <name type="scientific">Sphingomonas citri</name>
    <dbReference type="NCBI Taxonomy" id="2862499"/>
    <lineage>
        <taxon>Bacteria</taxon>
        <taxon>Pseudomonadati</taxon>
        <taxon>Pseudomonadota</taxon>
        <taxon>Alphaproteobacteria</taxon>
        <taxon>Sphingomonadales</taxon>
        <taxon>Sphingomonadaceae</taxon>
        <taxon>Sphingomonas</taxon>
    </lineage>
</organism>
<name>A0ABS7BLZ4_9SPHN</name>
<evidence type="ECO:0000259" key="1">
    <source>
        <dbReference type="PROSITE" id="PS50925"/>
    </source>
</evidence>
<proteinExistence type="predicted"/>
<feature type="domain" description="BLUF" evidence="1">
    <location>
        <begin position="5"/>
        <end position="96"/>
    </location>
</feature>
<accession>A0ABS7BLZ4</accession>